<evidence type="ECO:0000313" key="3">
    <source>
        <dbReference type="Proteomes" id="UP000466307"/>
    </source>
</evidence>
<keyword evidence="1" id="KW-0472">Membrane</keyword>
<keyword evidence="1" id="KW-1133">Transmembrane helix</keyword>
<gene>
    <name evidence="2" type="ORF">GYA93_11105</name>
</gene>
<evidence type="ECO:0008006" key="4">
    <source>
        <dbReference type="Google" id="ProtNLM"/>
    </source>
</evidence>
<reference evidence="2 3" key="1">
    <citation type="submission" date="2020-01" db="EMBL/GenBank/DDBJ databases">
        <title>Investigation of new actinobacteria for the biodesulphurisation of diesel fuel.</title>
        <authorList>
            <person name="Athi Narayanan S.M."/>
        </authorList>
    </citation>
    <scope>NUCLEOTIDE SEQUENCE [LARGE SCALE GENOMIC DNA]</scope>
    <source>
        <strain evidence="2 3">213E</strain>
    </source>
</reference>
<accession>A0A7K3LRF0</accession>
<dbReference type="AlphaFoldDB" id="A0A7K3LRF0"/>
<protein>
    <recommendedName>
        <fullName evidence="4">DUF3159 domain-containing protein</fullName>
    </recommendedName>
</protein>
<dbReference type="RefSeq" id="WP_059039459.1">
    <property type="nucleotide sequence ID" value="NZ_JAADZU010000031.1"/>
</dbReference>
<dbReference type="Proteomes" id="UP000466307">
    <property type="component" value="Unassembled WGS sequence"/>
</dbReference>
<evidence type="ECO:0000313" key="2">
    <source>
        <dbReference type="EMBL" id="NDK90127.1"/>
    </source>
</evidence>
<sequence>MSDTKEKNLNPLAIFAGFIPWIVFAIVASRLAADGVAWSALLAAAIGVVFIVYNRRTGGPTQMDIYSVVLFGVIAVVGFIGDHAVDDWLYQWGRPLVGVILGLTLLATSPVRPFTAEYAKRSTPREFWDSPLFRRINLVLSAAWGVVITLIGVSSVLVTVFDAHPTGTDSAHLVDFFLNWAIPIVLIVWMVHFTNSYPDRARDRYLAGQAAV</sequence>
<feature type="transmembrane region" description="Helical" evidence="1">
    <location>
        <begin position="173"/>
        <end position="194"/>
    </location>
</feature>
<feature type="transmembrane region" description="Helical" evidence="1">
    <location>
        <begin position="65"/>
        <end position="84"/>
    </location>
</feature>
<keyword evidence="1" id="KW-0812">Transmembrane</keyword>
<feature type="transmembrane region" description="Helical" evidence="1">
    <location>
        <begin position="136"/>
        <end position="161"/>
    </location>
</feature>
<feature type="transmembrane region" description="Helical" evidence="1">
    <location>
        <begin position="96"/>
        <end position="115"/>
    </location>
</feature>
<evidence type="ECO:0000256" key="1">
    <source>
        <dbReference type="SAM" id="Phobius"/>
    </source>
</evidence>
<keyword evidence="3" id="KW-1185">Reference proteome</keyword>
<dbReference type="EMBL" id="JAADZU010000031">
    <property type="protein sequence ID" value="NDK90127.1"/>
    <property type="molecule type" value="Genomic_DNA"/>
</dbReference>
<comment type="caution">
    <text evidence="2">The sequence shown here is derived from an EMBL/GenBank/DDBJ whole genome shotgun (WGS) entry which is preliminary data.</text>
</comment>
<organism evidence="2 3">
    <name type="scientific">Gordonia desulfuricans</name>
    <dbReference type="NCBI Taxonomy" id="89051"/>
    <lineage>
        <taxon>Bacteria</taxon>
        <taxon>Bacillati</taxon>
        <taxon>Actinomycetota</taxon>
        <taxon>Actinomycetes</taxon>
        <taxon>Mycobacteriales</taxon>
        <taxon>Gordoniaceae</taxon>
        <taxon>Gordonia</taxon>
    </lineage>
</organism>
<proteinExistence type="predicted"/>
<feature type="transmembrane region" description="Helical" evidence="1">
    <location>
        <begin position="12"/>
        <end position="29"/>
    </location>
</feature>
<name>A0A7K3LRF0_9ACTN</name>
<feature type="transmembrane region" description="Helical" evidence="1">
    <location>
        <begin position="35"/>
        <end position="53"/>
    </location>
</feature>